<sequence length="1249" mass="134122">MVPHLVSHETAEMMNVSQNAETPDNSSPGATAPVVPDTYQERIEDSYKDANMPTMIQAVETVAAADEDDELYSLSPKGKAALEIAKASARKSTTQAEAHNLHGETRREVADITAATTKPAEHISAKAARGIVDGLLSQGATARPSQVKTHRSKTKSNEQPDEAASNRREVADTMPTGTTSARPATKPAPLASHTTQRPNQQANITTAAGRSAASASTSAVAALRAKRQGPSHAEPSKAASVTPAPVKRSKAAQTPAVIRPPLKERNKNLQTPARTDPKAQPTDQQPTTGKLKSRRLGMLAETPASRPAASQEPKRKREADHGVVGEESDVDDDRQSFATASEMRPSAPGTLKRPGRALKASLSARRRPTYDVPVSSVKVDPARPAKRGRVAAKSAAKPQGPSTGTTSKPANRSQDPAPSRSVPKRDSKVKQKAVEDEHDEDASTRTRKQPSRCAKLPVDTHDKQSQTELEASIDRMSPEGSAGKKDLGPLEDGRNANETIEDFEHAVMDFAGDETAIKAIEHESTVKPTRIKAEPAAMAREEPPVSAKPTDHVQRGASQNQAIVLSDRAESSSPIRSSSMHPNTAPPALTTNARRKQQAVKAPQTPAVLRSSPPVGLGASTLPLTAALLDANASRKSTIISFDRSGPRNQGSTSVKKSAPGSAWTNRTSPPPRRVPLASEAGSSHARLDTRRRNGPPSAAASMRSTRTIRTAPPSNVAEDVGDALAGFFKKPLGHTIPTPANVVRTQQVNRLSSPEPLERQRDLKADDDGFANVDDYEGTTFVNTEPTRTSPPAVKRSAAPSASQQAMPPPAPKAHKMSMDQPAPTVPSMLSPQGNRAVSPADHNAADKPRSKRAVSVAEHEAAPAPKRLKTAAVAHPPLALPSAVIAAPIVKANPSVFQAAKKPVHPSKRGSRKPSRHGSQGNVDMHGSPIPKGLVVLDNATALESFSQQAGLSSDQVLAVAAAIVDRRGTREQPNDSSAFDEHVLPPSHQPEILSSNTKLRPASPEDESQAITGIVLGRVDPRQLIIRDVAAPPATDPFTSSEDARKEPPKGSMSSIFAEQLRQHAAQAATLPRQSGSDDPDKTLVEPEVARETKPKRVASVSSDDSSETSSSSNETSTTMRDIGMWRSALQPYQTNLFDELVNVSHRLVRHLVDRETATREVVDDYRRRGLNLVEQMERAHAQQYQQYLLDLKQRKRRLRKELTKCSEQVQDAVDAVREAKKKRTEEAGKRDDEERKLQELMAQFC</sequence>
<feature type="region of interest" description="Disordered" evidence="2">
    <location>
        <begin position="520"/>
        <end position="614"/>
    </location>
</feature>
<organism evidence="3 4">
    <name type="scientific">Oleoguttula mirabilis</name>
    <dbReference type="NCBI Taxonomy" id="1507867"/>
    <lineage>
        <taxon>Eukaryota</taxon>
        <taxon>Fungi</taxon>
        <taxon>Dikarya</taxon>
        <taxon>Ascomycota</taxon>
        <taxon>Pezizomycotina</taxon>
        <taxon>Dothideomycetes</taxon>
        <taxon>Dothideomycetidae</taxon>
        <taxon>Mycosphaerellales</taxon>
        <taxon>Teratosphaeriaceae</taxon>
        <taxon>Oleoguttula</taxon>
    </lineage>
</organism>
<feature type="region of interest" description="Disordered" evidence="2">
    <location>
        <begin position="640"/>
        <end position="718"/>
    </location>
</feature>
<evidence type="ECO:0000256" key="1">
    <source>
        <dbReference type="SAM" id="Coils"/>
    </source>
</evidence>
<evidence type="ECO:0000256" key="2">
    <source>
        <dbReference type="SAM" id="MobiDB-lite"/>
    </source>
</evidence>
<comment type="caution">
    <text evidence="3">The sequence shown here is derived from an EMBL/GenBank/DDBJ whole genome shotgun (WGS) entry which is preliminary data.</text>
</comment>
<evidence type="ECO:0000313" key="3">
    <source>
        <dbReference type="EMBL" id="KAK4542069.1"/>
    </source>
</evidence>
<feature type="compositionally biased region" description="Low complexity" evidence="2">
    <location>
        <begin position="205"/>
        <end position="223"/>
    </location>
</feature>
<feature type="compositionally biased region" description="Basic and acidic residues" evidence="2">
    <location>
        <begin position="539"/>
        <end position="554"/>
    </location>
</feature>
<keyword evidence="4" id="KW-1185">Reference proteome</keyword>
<feature type="region of interest" description="Disordered" evidence="2">
    <location>
        <begin position="901"/>
        <end position="932"/>
    </location>
</feature>
<feature type="compositionally biased region" description="Polar residues" evidence="2">
    <location>
        <begin position="400"/>
        <end position="416"/>
    </location>
</feature>
<feature type="compositionally biased region" description="Basic residues" evidence="2">
    <location>
        <begin position="904"/>
        <end position="918"/>
    </location>
</feature>
<dbReference type="Proteomes" id="UP001324427">
    <property type="component" value="Unassembled WGS sequence"/>
</dbReference>
<feature type="compositionally biased region" description="Basic and acidic residues" evidence="2">
    <location>
        <begin position="472"/>
        <end position="495"/>
    </location>
</feature>
<reference evidence="3 4" key="1">
    <citation type="submission" date="2021-11" db="EMBL/GenBank/DDBJ databases">
        <title>Black yeast isolated from Biological Soil Crust.</title>
        <authorList>
            <person name="Kurbessoian T."/>
        </authorList>
    </citation>
    <scope>NUCLEOTIDE SEQUENCE [LARGE SCALE GENOMIC DNA]</scope>
    <source>
        <strain evidence="3 4">CCFEE 5522</strain>
    </source>
</reference>
<feature type="compositionally biased region" description="Basic and acidic residues" evidence="2">
    <location>
        <begin position="423"/>
        <end position="435"/>
    </location>
</feature>
<feature type="region of interest" description="Disordered" evidence="2">
    <location>
        <begin position="781"/>
        <end position="866"/>
    </location>
</feature>
<feature type="compositionally biased region" description="Basic and acidic residues" evidence="2">
    <location>
        <begin position="1082"/>
        <end position="1098"/>
    </location>
</feature>
<feature type="compositionally biased region" description="Low complexity" evidence="2">
    <location>
        <begin position="1103"/>
        <end position="1122"/>
    </location>
</feature>
<name>A0AAV9JAM3_9PEZI</name>
<feature type="compositionally biased region" description="Low complexity" evidence="2">
    <location>
        <begin position="798"/>
        <end position="807"/>
    </location>
</feature>
<gene>
    <name evidence="3" type="ORF">LTR36_007100</name>
</gene>
<dbReference type="AlphaFoldDB" id="A0AAV9JAM3"/>
<feature type="compositionally biased region" description="Polar residues" evidence="2">
    <location>
        <begin position="138"/>
        <end position="147"/>
    </location>
</feature>
<feature type="region of interest" description="Disordered" evidence="2">
    <location>
        <begin position="137"/>
        <end position="501"/>
    </location>
</feature>
<feature type="region of interest" description="Disordered" evidence="2">
    <location>
        <begin position="971"/>
        <end position="1010"/>
    </location>
</feature>
<proteinExistence type="predicted"/>
<feature type="compositionally biased region" description="Polar residues" evidence="2">
    <location>
        <begin position="281"/>
        <end position="290"/>
    </location>
</feature>
<keyword evidence="1" id="KW-0175">Coiled coil</keyword>
<feature type="compositionally biased region" description="Polar residues" evidence="2">
    <location>
        <begin position="647"/>
        <end position="656"/>
    </location>
</feature>
<feature type="compositionally biased region" description="Basic and acidic residues" evidence="2">
    <location>
        <begin position="971"/>
        <end position="986"/>
    </location>
</feature>
<feature type="compositionally biased region" description="Polar residues" evidence="2">
    <location>
        <begin position="192"/>
        <end position="204"/>
    </location>
</feature>
<evidence type="ECO:0000313" key="4">
    <source>
        <dbReference type="Proteomes" id="UP001324427"/>
    </source>
</evidence>
<feature type="region of interest" description="Disordered" evidence="2">
    <location>
        <begin position="1032"/>
        <end position="1123"/>
    </location>
</feature>
<feature type="coiled-coil region" evidence="1">
    <location>
        <begin position="1185"/>
        <end position="1247"/>
    </location>
</feature>
<feature type="compositionally biased region" description="Basic and acidic residues" evidence="2">
    <location>
        <begin position="312"/>
        <end position="324"/>
    </location>
</feature>
<accession>A0AAV9JAM3</accession>
<dbReference type="EMBL" id="JAVFHQ010000045">
    <property type="protein sequence ID" value="KAK4542069.1"/>
    <property type="molecule type" value="Genomic_DNA"/>
</dbReference>
<protein>
    <submittedName>
        <fullName evidence="3">Uncharacterized protein</fullName>
    </submittedName>
</protein>
<feature type="compositionally biased region" description="Polar residues" evidence="2">
    <location>
        <begin position="781"/>
        <end position="791"/>
    </location>
</feature>